<dbReference type="EMBL" id="NEVS01000004">
    <property type="protein sequence ID" value="OZI60614.1"/>
    <property type="molecule type" value="Genomic_DNA"/>
</dbReference>
<dbReference type="GO" id="GO:0016829">
    <property type="term" value="F:lyase activity"/>
    <property type="evidence" value="ECO:0007669"/>
    <property type="project" value="UniProtKB-KW"/>
</dbReference>
<evidence type="ECO:0000256" key="2">
    <source>
        <dbReference type="ARBA" id="ARBA00023239"/>
    </source>
</evidence>
<reference evidence="4" key="1">
    <citation type="submission" date="2017-05" db="EMBL/GenBank/DDBJ databases">
        <title>Complete and WGS of Bordetella genogroups.</title>
        <authorList>
            <person name="Spilker T."/>
            <person name="Lipuma J."/>
        </authorList>
    </citation>
    <scope>NUCLEOTIDE SEQUENCE [LARGE SCALE GENOMIC DNA]</scope>
    <source>
        <strain evidence="4">AU8856</strain>
    </source>
</reference>
<dbReference type="PANTHER" id="PTHR11941">
    <property type="entry name" value="ENOYL-COA HYDRATASE-RELATED"/>
    <property type="match status" value="1"/>
</dbReference>
<comment type="caution">
    <text evidence="3">The sequence shown here is derived from an EMBL/GenBank/DDBJ whole genome shotgun (WGS) entry which is preliminary data.</text>
</comment>
<dbReference type="PANTHER" id="PTHR11941:SF54">
    <property type="entry name" value="ENOYL-COA HYDRATASE, MITOCHONDRIAL"/>
    <property type="match status" value="1"/>
</dbReference>
<accession>A0A261UFD1</accession>
<sequence length="266" mass="28762">MTESAASAESPILIQRDGGIVTVTLNRPAKLNALTVDAWRLLGDTFQALSADDEVRCVILRGAGEKAFSPGNDISEFETSRSNKQQAREYGAIMRRTIESIGACRHPVVAQIHGICVGGGMEIASLANVRICGASSRFGVPIKNLGLVMSYSELTPLVRLVGADAALAMLLEGTIFDAQEALRLGVVTRVVADDQVAAEAWATAQRIAAGAPLVARWHKQFVRRILQGGELTDAERDEAFDCFDTEDFRTGYRAFLAKQPPRFNGR</sequence>
<dbReference type="InterPro" id="IPR001753">
    <property type="entry name" value="Enoyl-CoA_hydra/iso"/>
</dbReference>
<dbReference type="AlphaFoldDB" id="A0A261UFD1"/>
<dbReference type="Gene3D" id="1.10.12.10">
    <property type="entry name" value="Lyase 2-enoyl-coa Hydratase, Chain A, domain 2"/>
    <property type="match status" value="1"/>
</dbReference>
<evidence type="ECO:0000256" key="1">
    <source>
        <dbReference type="ARBA" id="ARBA00005254"/>
    </source>
</evidence>
<dbReference type="Pfam" id="PF00378">
    <property type="entry name" value="ECH_1"/>
    <property type="match status" value="1"/>
</dbReference>
<dbReference type="CDD" id="cd06558">
    <property type="entry name" value="crotonase-like"/>
    <property type="match status" value="1"/>
</dbReference>
<dbReference type="OrthoDB" id="9148881at2"/>
<proteinExistence type="inferred from homology"/>
<name>A0A261UFD1_9BORD</name>
<dbReference type="GO" id="GO:0006635">
    <property type="term" value="P:fatty acid beta-oxidation"/>
    <property type="evidence" value="ECO:0007669"/>
    <property type="project" value="TreeGrafter"/>
</dbReference>
<dbReference type="SUPFAM" id="SSF52096">
    <property type="entry name" value="ClpP/crotonase"/>
    <property type="match status" value="1"/>
</dbReference>
<keyword evidence="4" id="KW-1185">Reference proteome</keyword>
<evidence type="ECO:0000313" key="3">
    <source>
        <dbReference type="EMBL" id="OZI60614.1"/>
    </source>
</evidence>
<keyword evidence="2" id="KW-0456">Lyase</keyword>
<dbReference type="RefSeq" id="WP_094842022.1">
    <property type="nucleotide sequence ID" value="NZ_NEVS01000004.1"/>
</dbReference>
<evidence type="ECO:0000313" key="4">
    <source>
        <dbReference type="Proteomes" id="UP000215767"/>
    </source>
</evidence>
<dbReference type="InterPro" id="IPR029045">
    <property type="entry name" value="ClpP/crotonase-like_dom_sf"/>
</dbReference>
<dbReference type="Gene3D" id="3.90.226.10">
    <property type="entry name" value="2-enoyl-CoA Hydratase, Chain A, domain 1"/>
    <property type="match status" value="1"/>
</dbReference>
<gene>
    <name evidence="3" type="ORF">CAL28_14535</name>
</gene>
<dbReference type="InterPro" id="IPR014748">
    <property type="entry name" value="Enoyl-CoA_hydra_C"/>
</dbReference>
<organism evidence="3 4">
    <name type="scientific">Bordetella genomosp. 11</name>
    <dbReference type="NCBI Taxonomy" id="1416808"/>
    <lineage>
        <taxon>Bacteria</taxon>
        <taxon>Pseudomonadati</taxon>
        <taxon>Pseudomonadota</taxon>
        <taxon>Betaproteobacteria</taxon>
        <taxon>Burkholderiales</taxon>
        <taxon>Alcaligenaceae</taxon>
        <taxon>Bordetella</taxon>
    </lineage>
</organism>
<comment type="similarity">
    <text evidence="1">Belongs to the enoyl-CoA hydratase/isomerase family.</text>
</comment>
<protein>
    <submittedName>
        <fullName evidence="3">Enoyl-CoA hydratase</fullName>
    </submittedName>
</protein>
<dbReference type="Proteomes" id="UP000215767">
    <property type="component" value="Unassembled WGS sequence"/>
</dbReference>